<dbReference type="InterPro" id="IPR029052">
    <property type="entry name" value="Metallo-depent_PP-like"/>
</dbReference>
<reference evidence="1" key="1">
    <citation type="submission" date="2020-04" db="EMBL/GenBank/DDBJ databases">
        <authorList>
            <person name="Chiriac C."/>
            <person name="Salcher M."/>
            <person name="Ghai R."/>
            <person name="Kavagutti S V."/>
        </authorList>
    </citation>
    <scope>NUCLEOTIDE SEQUENCE</scope>
</reference>
<dbReference type="EMBL" id="LR796586">
    <property type="protein sequence ID" value="CAB4153343.1"/>
    <property type="molecule type" value="Genomic_DNA"/>
</dbReference>
<protein>
    <recommendedName>
        <fullName evidence="2">Calcineurin-like phosphoesterase domain-containing protein</fullName>
    </recommendedName>
</protein>
<sequence length="335" mass="37345">MSSLGSELSKLRQQLQYDGPEWPVVQPAKPIVIKQPDKPKKAPLLVGGWKTAVILPDPQIGFRQLEETGLDPFHDEAAMSVALQIVNAEQHDGGVHQVVNLGDYIDLPAQGKYEQEASFAFTTQHAIDRGSLFAAEQRAAAPNAKIIILEGNHDRRMQKFVQANALSAFGLRRANTPTSWPVMSMPYLLRLEDFDVDYIDAYPAGMWWINDKLRAIHGDKVNSGGNTAMKYTNEMPHISTVFGHIHRQEIQSKTTFDREGKIKAMAISPGCLCRIDGHVPSVKGSVDSKGNPVTYWENWQQGVAVIRYKDEGSFHVDLVHIDDGKTLYKGQEFKA</sequence>
<organism evidence="1">
    <name type="scientific">uncultured Caudovirales phage</name>
    <dbReference type="NCBI Taxonomy" id="2100421"/>
    <lineage>
        <taxon>Viruses</taxon>
        <taxon>Duplodnaviria</taxon>
        <taxon>Heunggongvirae</taxon>
        <taxon>Uroviricota</taxon>
        <taxon>Caudoviricetes</taxon>
        <taxon>Peduoviridae</taxon>
        <taxon>Maltschvirus</taxon>
        <taxon>Maltschvirus maltsch</taxon>
    </lineage>
</organism>
<evidence type="ECO:0008006" key="2">
    <source>
        <dbReference type="Google" id="ProtNLM"/>
    </source>
</evidence>
<evidence type="ECO:0000313" key="1">
    <source>
        <dbReference type="EMBL" id="CAB4153343.1"/>
    </source>
</evidence>
<dbReference type="SUPFAM" id="SSF56300">
    <property type="entry name" value="Metallo-dependent phosphatases"/>
    <property type="match status" value="1"/>
</dbReference>
<gene>
    <name evidence="1" type="ORF">UFOVP621_119</name>
</gene>
<proteinExistence type="predicted"/>
<name>A0A6J5N817_9CAUD</name>
<dbReference type="Gene3D" id="3.60.21.10">
    <property type="match status" value="1"/>
</dbReference>
<accession>A0A6J5N817</accession>